<accession>A0A7W6EI27</accession>
<sequence>MKARISSLLFFAALLAVWEVFCRVSSVPALVLPPPSSVLATLWSEIVSGRLWPHLGVTAIEAVLGLVVGALVGIAGGILLSESAFLRQLLGPYILASQVVPKLALGPLFIVWFGFGLTPTIVITALICFFPLLENTLTGLESTEPSKKELFRMLGASRAQTLLRLKLPGALPVMMAGLRIAAVLALVGAVVGEFIGGRAGLGASIMAAQSIMDTSLIFALFVVITALGIVLYQAVCLLQRIVLRRYPQA</sequence>
<dbReference type="Proteomes" id="UP000537592">
    <property type="component" value="Unassembled WGS sequence"/>
</dbReference>
<feature type="domain" description="ABC transmembrane type-1" evidence="8">
    <location>
        <begin position="55"/>
        <end position="235"/>
    </location>
</feature>
<organism evidence="9 10">
    <name type="scientific">Pseudochelatococcus contaminans</name>
    <dbReference type="NCBI Taxonomy" id="1538103"/>
    <lineage>
        <taxon>Bacteria</taxon>
        <taxon>Pseudomonadati</taxon>
        <taxon>Pseudomonadota</taxon>
        <taxon>Alphaproteobacteria</taxon>
        <taxon>Hyphomicrobiales</taxon>
        <taxon>Chelatococcaceae</taxon>
        <taxon>Pseudochelatococcus</taxon>
    </lineage>
</organism>
<dbReference type="RefSeq" id="WP_183753830.1">
    <property type="nucleotide sequence ID" value="NZ_JACICC010000007.1"/>
</dbReference>
<feature type="transmembrane region" description="Helical" evidence="7">
    <location>
        <begin position="173"/>
        <end position="196"/>
    </location>
</feature>
<dbReference type="GO" id="GO:0005886">
    <property type="term" value="C:plasma membrane"/>
    <property type="evidence" value="ECO:0007669"/>
    <property type="project" value="UniProtKB-SubCell"/>
</dbReference>
<protein>
    <submittedName>
        <fullName evidence="9">NitT/TauT family transport system permease protein</fullName>
    </submittedName>
</protein>
<keyword evidence="10" id="KW-1185">Reference proteome</keyword>
<dbReference type="AlphaFoldDB" id="A0A7W6EI27"/>
<dbReference type="InterPro" id="IPR035906">
    <property type="entry name" value="MetI-like_sf"/>
</dbReference>
<evidence type="ECO:0000256" key="4">
    <source>
        <dbReference type="ARBA" id="ARBA00022692"/>
    </source>
</evidence>
<evidence type="ECO:0000256" key="1">
    <source>
        <dbReference type="ARBA" id="ARBA00004651"/>
    </source>
</evidence>
<comment type="subcellular location">
    <subcellularLocation>
        <location evidence="1 7">Cell membrane</location>
        <topology evidence="1 7">Multi-pass membrane protein</topology>
    </subcellularLocation>
</comment>
<dbReference type="GO" id="GO:0055085">
    <property type="term" value="P:transmembrane transport"/>
    <property type="evidence" value="ECO:0007669"/>
    <property type="project" value="InterPro"/>
</dbReference>
<keyword evidence="4 7" id="KW-0812">Transmembrane</keyword>
<dbReference type="PANTHER" id="PTHR30151:SF41">
    <property type="entry name" value="ABC TRANSPORTER PERMEASE PROTEIN"/>
    <property type="match status" value="1"/>
</dbReference>
<name>A0A7W6EI27_9HYPH</name>
<keyword evidence="2 7" id="KW-0813">Transport</keyword>
<feature type="transmembrane region" description="Helical" evidence="7">
    <location>
        <begin position="59"/>
        <end position="81"/>
    </location>
</feature>
<evidence type="ECO:0000256" key="3">
    <source>
        <dbReference type="ARBA" id="ARBA00022475"/>
    </source>
</evidence>
<comment type="similarity">
    <text evidence="7">Belongs to the binding-protein-dependent transport system permease family.</text>
</comment>
<dbReference type="EMBL" id="JACICC010000007">
    <property type="protein sequence ID" value="MBB3810666.1"/>
    <property type="molecule type" value="Genomic_DNA"/>
</dbReference>
<feature type="transmembrane region" description="Helical" evidence="7">
    <location>
        <begin position="216"/>
        <end position="238"/>
    </location>
</feature>
<dbReference type="PANTHER" id="PTHR30151">
    <property type="entry name" value="ALKANE SULFONATE ABC TRANSPORTER-RELATED, MEMBRANE SUBUNIT"/>
    <property type="match status" value="1"/>
</dbReference>
<gene>
    <name evidence="9" type="ORF">FHS81_002768</name>
</gene>
<evidence type="ECO:0000259" key="8">
    <source>
        <dbReference type="PROSITE" id="PS50928"/>
    </source>
</evidence>
<evidence type="ECO:0000313" key="10">
    <source>
        <dbReference type="Proteomes" id="UP000537592"/>
    </source>
</evidence>
<evidence type="ECO:0000256" key="5">
    <source>
        <dbReference type="ARBA" id="ARBA00022989"/>
    </source>
</evidence>
<keyword evidence="5 7" id="KW-1133">Transmembrane helix</keyword>
<evidence type="ECO:0000256" key="6">
    <source>
        <dbReference type="ARBA" id="ARBA00023136"/>
    </source>
</evidence>
<evidence type="ECO:0000256" key="2">
    <source>
        <dbReference type="ARBA" id="ARBA00022448"/>
    </source>
</evidence>
<dbReference type="Pfam" id="PF00528">
    <property type="entry name" value="BPD_transp_1"/>
    <property type="match status" value="1"/>
</dbReference>
<dbReference type="Gene3D" id="1.10.3720.10">
    <property type="entry name" value="MetI-like"/>
    <property type="match status" value="1"/>
</dbReference>
<reference evidence="9 10" key="1">
    <citation type="submission" date="2020-08" db="EMBL/GenBank/DDBJ databases">
        <title>Genomic Encyclopedia of Type Strains, Phase IV (KMG-IV): sequencing the most valuable type-strain genomes for metagenomic binning, comparative biology and taxonomic classification.</title>
        <authorList>
            <person name="Goeker M."/>
        </authorList>
    </citation>
    <scope>NUCLEOTIDE SEQUENCE [LARGE SCALE GENOMIC DNA]</scope>
    <source>
        <strain evidence="9 10">DSM 28760</strain>
    </source>
</reference>
<proteinExistence type="inferred from homology"/>
<dbReference type="CDD" id="cd06261">
    <property type="entry name" value="TM_PBP2"/>
    <property type="match status" value="1"/>
</dbReference>
<dbReference type="SUPFAM" id="SSF161098">
    <property type="entry name" value="MetI-like"/>
    <property type="match status" value="1"/>
</dbReference>
<comment type="caution">
    <text evidence="9">The sequence shown here is derived from an EMBL/GenBank/DDBJ whole genome shotgun (WGS) entry which is preliminary data.</text>
</comment>
<dbReference type="InterPro" id="IPR000515">
    <property type="entry name" value="MetI-like"/>
</dbReference>
<keyword evidence="3" id="KW-1003">Cell membrane</keyword>
<keyword evidence="6 7" id="KW-0472">Membrane</keyword>
<dbReference type="PROSITE" id="PS50928">
    <property type="entry name" value="ABC_TM1"/>
    <property type="match status" value="1"/>
</dbReference>
<evidence type="ECO:0000313" key="9">
    <source>
        <dbReference type="EMBL" id="MBB3810666.1"/>
    </source>
</evidence>
<evidence type="ECO:0000256" key="7">
    <source>
        <dbReference type="RuleBase" id="RU363032"/>
    </source>
</evidence>